<feature type="chain" id="PRO_5043983121" description="Transmembrane protein 63Ba" evidence="9">
    <location>
        <begin position="17"/>
        <end position="712"/>
    </location>
</feature>
<dbReference type="InterPro" id="IPR035979">
    <property type="entry name" value="RBD_domain_sf"/>
</dbReference>
<feature type="transmembrane region" description="Helical" evidence="8">
    <location>
        <begin position="115"/>
        <end position="140"/>
    </location>
</feature>
<evidence type="ECO:0000313" key="13">
    <source>
        <dbReference type="Ensembl" id="ENSAOCP00000001085.2"/>
    </source>
</evidence>
<evidence type="ECO:0000256" key="8">
    <source>
        <dbReference type="SAM" id="Phobius"/>
    </source>
</evidence>
<evidence type="ECO:0000259" key="12">
    <source>
        <dbReference type="Pfam" id="PF14703"/>
    </source>
</evidence>
<feature type="transmembrane region" description="Helical" evidence="8">
    <location>
        <begin position="576"/>
        <end position="591"/>
    </location>
</feature>
<dbReference type="GO" id="GO:0003676">
    <property type="term" value="F:nucleic acid binding"/>
    <property type="evidence" value="ECO:0007669"/>
    <property type="project" value="InterPro"/>
</dbReference>
<dbReference type="SUPFAM" id="SSF54928">
    <property type="entry name" value="RNA-binding domain, RBD"/>
    <property type="match status" value="1"/>
</dbReference>
<dbReference type="Pfam" id="PF14703">
    <property type="entry name" value="PHM7_cyt"/>
    <property type="match status" value="1"/>
</dbReference>
<gene>
    <name evidence="13" type="primary">TMEM63B</name>
</gene>
<organism evidence="13 14">
    <name type="scientific">Amphiprion ocellaris</name>
    <name type="common">Clown anemonefish</name>
    <dbReference type="NCBI Taxonomy" id="80972"/>
    <lineage>
        <taxon>Eukaryota</taxon>
        <taxon>Metazoa</taxon>
        <taxon>Chordata</taxon>
        <taxon>Craniata</taxon>
        <taxon>Vertebrata</taxon>
        <taxon>Euteleostomi</taxon>
        <taxon>Actinopterygii</taxon>
        <taxon>Neopterygii</taxon>
        <taxon>Teleostei</taxon>
        <taxon>Neoteleostei</taxon>
        <taxon>Acanthomorphata</taxon>
        <taxon>Ovalentaria</taxon>
        <taxon>Pomacentridae</taxon>
        <taxon>Amphiprion</taxon>
    </lineage>
</organism>
<dbReference type="PANTHER" id="PTHR13018">
    <property type="entry name" value="PROBABLE MEMBRANE PROTEIN DUF221-RELATED"/>
    <property type="match status" value="1"/>
</dbReference>
<dbReference type="GO" id="GO:0012505">
    <property type="term" value="C:endomembrane system"/>
    <property type="evidence" value="ECO:0007669"/>
    <property type="project" value="UniProtKB-SubCell"/>
</dbReference>
<dbReference type="GeneTree" id="ENSGT00940000157084"/>
<feature type="transmembrane region" description="Helical" evidence="8">
    <location>
        <begin position="473"/>
        <end position="496"/>
    </location>
</feature>
<evidence type="ECO:0000256" key="6">
    <source>
        <dbReference type="ARBA" id="ARBA00023136"/>
    </source>
</evidence>
<comment type="catalytic activity">
    <reaction evidence="7">
        <text>Ca(2+)(in) = Ca(2+)(out)</text>
        <dbReference type="Rhea" id="RHEA:29671"/>
        <dbReference type="ChEBI" id="CHEBI:29108"/>
    </reaction>
</comment>
<feature type="domain" description="CSC1/OSCA1-like 7TM region" evidence="10">
    <location>
        <begin position="492"/>
        <end position="637"/>
    </location>
</feature>
<protein>
    <recommendedName>
        <fullName evidence="15">Transmembrane protein 63Ba</fullName>
    </recommendedName>
</protein>
<evidence type="ECO:0000256" key="5">
    <source>
        <dbReference type="ARBA" id="ARBA00022989"/>
    </source>
</evidence>
<evidence type="ECO:0000256" key="1">
    <source>
        <dbReference type="ARBA" id="ARBA00004127"/>
    </source>
</evidence>
<keyword evidence="6 8" id="KW-0472">Membrane</keyword>
<comment type="subcellular location">
    <subcellularLocation>
        <location evidence="1">Endomembrane system</location>
        <topology evidence="1">Multi-pass membrane protein</topology>
    </subcellularLocation>
</comment>
<comment type="similarity">
    <text evidence="2">Belongs to the CSC1 (TC 1.A.17) family.</text>
</comment>
<dbReference type="OMA" id="PKRYYAH"/>
<dbReference type="GO" id="GO:0005886">
    <property type="term" value="C:plasma membrane"/>
    <property type="evidence" value="ECO:0007669"/>
    <property type="project" value="TreeGrafter"/>
</dbReference>
<feature type="transmembrane region" description="Helical" evidence="8">
    <location>
        <begin position="502"/>
        <end position="527"/>
    </location>
</feature>
<evidence type="ECO:0000259" key="11">
    <source>
        <dbReference type="Pfam" id="PF13967"/>
    </source>
</evidence>
<evidence type="ECO:0000256" key="4">
    <source>
        <dbReference type="ARBA" id="ARBA00022692"/>
    </source>
</evidence>
<dbReference type="InterPro" id="IPR032880">
    <property type="entry name" value="CSC1/OSCA1-like_N"/>
</dbReference>
<feature type="transmembrane region" description="Helical" evidence="8">
    <location>
        <begin position="429"/>
        <end position="452"/>
    </location>
</feature>
<dbReference type="PANTHER" id="PTHR13018:SF38">
    <property type="entry name" value="CSC1-LIKE PROTEIN 2"/>
    <property type="match status" value="1"/>
</dbReference>
<feature type="transmembrane region" description="Helical" evidence="8">
    <location>
        <begin position="548"/>
        <end position="570"/>
    </location>
</feature>
<reference evidence="13" key="3">
    <citation type="submission" date="2025-09" db="UniProtKB">
        <authorList>
            <consortium name="Ensembl"/>
        </authorList>
    </citation>
    <scope>IDENTIFICATION</scope>
</reference>
<dbReference type="InterPro" id="IPR012677">
    <property type="entry name" value="Nucleotide-bd_a/b_plait_sf"/>
</dbReference>
<evidence type="ECO:0000259" key="10">
    <source>
        <dbReference type="Pfam" id="PF02714"/>
    </source>
</evidence>
<sequence>MYQLLILVMAIWGVQGCSNSESCPTLPPNSTSRDYCYSARIRSTVLQGLPFGGVPTVLALDFMCFLGLLFVFSFLRKVAWDYGRLALVTDADRDEEIREKCGEDAVHYLSFQRHIIGLLVVVGVLSVGIILPVNFSGNLLENNAYSFGRTTIANLDADNALLWLHTTFAFLYLLLTVYSMRRHTSKMHYKEDDLVKRTLFVNGISKYAEETELKQAYENCSVREARICYNVARLMYLNSERKKTERSKKFFLDLHAKEHVTTMINPKPCGHLCCCIIKGCEQVREEAVSYYTKLEAQLKEDYRKEREKVNRKPLGMAFVTFQNESMTAIILKDFNACKCQGCHCRREPKSSQFSSKLHTHNWTVSYAPDPQNVYWEHLSVGGFSWWLRCLIINCVLFLLLFFLTTPAIIISTMDKFNVTKPVEYLNNPIITQFFPTLLLWSFSALLPTIVYYSAFFEAHWTRSGENRTTMHKCYTFLIFMVLLLPSLGLSRCVFLPDNGAFFVNYVIASAFIGNAMDLLRIPGLLMYMIRLCLARSAAERRNVKRHQAYEFQFGAAYAWMMCVFTVVMTYSITCPIIVPFGLMYMLLKHLADRYNMYYAYLPSKLDKKIHSGAVNQVVAAPILCLFWLLFFSTVRSGFSAATSMFTFVVLIITIIICLSHVCFGHFKYLSAHNYKIDSQDVDGMENGQPVCASAANKAAVCIFIYYQSVPQT</sequence>
<name>A0A3Q1AJ28_AMPOC</name>
<keyword evidence="4 8" id="KW-0812">Transmembrane</keyword>
<feature type="transmembrane region" description="Helical" evidence="8">
    <location>
        <begin position="644"/>
        <end position="666"/>
    </location>
</feature>
<evidence type="ECO:0008006" key="15">
    <source>
        <dbReference type="Google" id="ProtNLM"/>
    </source>
</evidence>
<evidence type="ECO:0000256" key="7">
    <source>
        <dbReference type="ARBA" id="ARBA00036634"/>
    </source>
</evidence>
<feature type="domain" description="CSC1/OSCA1-like cytosolic" evidence="12">
    <location>
        <begin position="197"/>
        <end position="377"/>
    </location>
</feature>
<keyword evidence="9" id="KW-0732">Signal</keyword>
<dbReference type="Proteomes" id="UP001501940">
    <property type="component" value="Chromosome 16"/>
</dbReference>
<keyword evidence="14" id="KW-1185">Reference proteome</keyword>
<feature type="transmembrane region" description="Helical" evidence="8">
    <location>
        <begin position="160"/>
        <end position="180"/>
    </location>
</feature>
<evidence type="ECO:0000256" key="3">
    <source>
        <dbReference type="ARBA" id="ARBA00022448"/>
    </source>
</evidence>
<dbReference type="Gene3D" id="3.30.70.330">
    <property type="match status" value="1"/>
</dbReference>
<dbReference type="InterPro" id="IPR045122">
    <property type="entry name" value="Csc1-like"/>
</dbReference>
<dbReference type="AlphaFoldDB" id="A0A3Q1AJ28"/>
<reference evidence="13" key="2">
    <citation type="submission" date="2025-08" db="UniProtKB">
        <authorList>
            <consortium name="Ensembl"/>
        </authorList>
    </citation>
    <scope>IDENTIFICATION</scope>
</reference>
<keyword evidence="3" id="KW-0813">Transport</keyword>
<evidence type="ECO:0000313" key="14">
    <source>
        <dbReference type="Proteomes" id="UP001501940"/>
    </source>
</evidence>
<evidence type="ECO:0000256" key="2">
    <source>
        <dbReference type="ARBA" id="ARBA00007779"/>
    </source>
</evidence>
<feature type="transmembrane region" description="Helical" evidence="8">
    <location>
        <begin position="385"/>
        <end position="409"/>
    </location>
</feature>
<feature type="domain" description="CSC1/OSCA1-like N-terminal transmembrane" evidence="11">
    <location>
        <begin position="93"/>
        <end position="181"/>
    </location>
</feature>
<dbReference type="Ensembl" id="ENSAOCT00000013834.2">
    <property type="protein sequence ID" value="ENSAOCP00000001085.2"/>
    <property type="gene ID" value="ENSAOCG00000000139.2"/>
</dbReference>
<accession>A0A3Q1AJ28</accession>
<reference evidence="13 14" key="1">
    <citation type="submission" date="2022-01" db="EMBL/GenBank/DDBJ databases">
        <title>A chromosome-scale genome assembly of the false clownfish, Amphiprion ocellaris.</title>
        <authorList>
            <person name="Ryu T."/>
        </authorList>
    </citation>
    <scope>NUCLEOTIDE SEQUENCE [LARGE SCALE GENOMIC DNA]</scope>
</reference>
<dbReference type="GO" id="GO:0005227">
    <property type="term" value="F:calcium-activated cation channel activity"/>
    <property type="evidence" value="ECO:0007669"/>
    <property type="project" value="InterPro"/>
</dbReference>
<dbReference type="InterPro" id="IPR003864">
    <property type="entry name" value="CSC1/OSCA1-like_7TM"/>
</dbReference>
<feature type="transmembrane region" description="Helical" evidence="8">
    <location>
        <begin position="612"/>
        <end position="632"/>
    </location>
</feature>
<proteinExistence type="inferred from homology"/>
<evidence type="ECO:0000256" key="9">
    <source>
        <dbReference type="SAM" id="SignalP"/>
    </source>
</evidence>
<feature type="domain" description="CSC1/OSCA1-like 7TM region" evidence="10">
    <location>
        <begin position="388"/>
        <end position="489"/>
    </location>
</feature>
<feature type="signal peptide" evidence="9">
    <location>
        <begin position="1"/>
        <end position="16"/>
    </location>
</feature>
<feature type="transmembrane region" description="Helical" evidence="8">
    <location>
        <begin position="56"/>
        <end position="75"/>
    </location>
</feature>
<dbReference type="Pfam" id="PF02714">
    <property type="entry name" value="RSN1_7TM"/>
    <property type="match status" value="2"/>
</dbReference>
<keyword evidence="5 8" id="KW-1133">Transmembrane helix</keyword>
<dbReference type="Pfam" id="PF13967">
    <property type="entry name" value="RSN1_TM"/>
    <property type="match status" value="1"/>
</dbReference>
<dbReference type="InterPro" id="IPR027815">
    <property type="entry name" value="CSC1/OSCA1-like_cyt"/>
</dbReference>